<protein>
    <submittedName>
        <fullName evidence="2">Uncharacterized protein</fullName>
    </submittedName>
</protein>
<keyword evidence="3" id="KW-1185">Reference proteome</keyword>
<evidence type="ECO:0000313" key="3">
    <source>
        <dbReference type="Proteomes" id="UP000326924"/>
    </source>
</evidence>
<reference evidence="2 3" key="1">
    <citation type="submission" date="2019-09" db="EMBL/GenBank/DDBJ databases">
        <title>Draft genome of the ectomycorrhizal ascomycete Sphaerosporella brunnea.</title>
        <authorList>
            <consortium name="DOE Joint Genome Institute"/>
            <person name="Benucci G.M."/>
            <person name="Marozzi G."/>
            <person name="Antonielli L."/>
            <person name="Sanchez S."/>
            <person name="Marco P."/>
            <person name="Wang X."/>
            <person name="Falini L.B."/>
            <person name="Barry K."/>
            <person name="Haridas S."/>
            <person name="Lipzen A."/>
            <person name="Labutti K."/>
            <person name="Grigoriev I.V."/>
            <person name="Murat C."/>
            <person name="Martin F."/>
            <person name="Albertini E."/>
            <person name="Donnini D."/>
            <person name="Bonito G."/>
        </authorList>
    </citation>
    <scope>NUCLEOTIDE SEQUENCE [LARGE SCALE GENOMIC DNA]</scope>
    <source>
        <strain evidence="2 3">Sb_GMNB300</strain>
    </source>
</reference>
<feature type="region of interest" description="Disordered" evidence="1">
    <location>
        <begin position="296"/>
        <end position="327"/>
    </location>
</feature>
<evidence type="ECO:0000256" key="1">
    <source>
        <dbReference type="SAM" id="MobiDB-lite"/>
    </source>
</evidence>
<dbReference type="AlphaFoldDB" id="A0A5J5EEA4"/>
<name>A0A5J5EEA4_9PEZI</name>
<dbReference type="InParanoid" id="A0A5J5EEA4"/>
<dbReference type="EMBL" id="VXIS01000466">
    <property type="protein sequence ID" value="KAA8893289.1"/>
    <property type="molecule type" value="Genomic_DNA"/>
</dbReference>
<evidence type="ECO:0000313" key="2">
    <source>
        <dbReference type="EMBL" id="KAA8893289.1"/>
    </source>
</evidence>
<sequence>MHTQQQPSPHNLPSIFYLSHLRRRIDTCQPTKNGKSATQQDCEAQQRIHHGDMTTAIQAHIDSLTNRIAAHMILFFHVRLRSALIYVSKMNYPGYTLNLVGNALRLQQCLAPQPNMFKAAYAGLGTRRVKIQFDDRRTIEVSCALVEAARPAAAPAAPLRLLRYQLGLPYAAKCNTNALFQMLFRVKVVGHLLQAEGERAISALNDLNDLDAVRDTAEMQVKQKLLFSPFADCEDNAVSRMVLSCTDSVDKAMENARNESEVSSNRASVTCGTVTTLTVTTTNQFIYVRAVPDAVEDRGQGNDGQDNTGPVPPPIQEPEEPEAHAPHPAHRIVRAPAPLTAQVHALVSVRKIRTSVGCQMMSCRPRSYSLEEIPRAVHGATGRGAGHR</sequence>
<gene>
    <name evidence="2" type="ORF">FN846DRAFT_914214</name>
</gene>
<accession>A0A5J5EEA4</accession>
<dbReference type="Proteomes" id="UP000326924">
    <property type="component" value="Unassembled WGS sequence"/>
</dbReference>
<organism evidence="2 3">
    <name type="scientific">Sphaerosporella brunnea</name>
    <dbReference type="NCBI Taxonomy" id="1250544"/>
    <lineage>
        <taxon>Eukaryota</taxon>
        <taxon>Fungi</taxon>
        <taxon>Dikarya</taxon>
        <taxon>Ascomycota</taxon>
        <taxon>Pezizomycotina</taxon>
        <taxon>Pezizomycetes</taxon>
        <taxon>Pezizales</taxon>
        <taxon>Pyronemataceae</taxon>
        <taxon>Sphaerosporella</taxon>
    </lineage>
</organism>
<comment type="caution">
    <text evidence="2">The sequence shown here is derived from an EMBL/GenBank/DDBJ whole genome shotgun (WGS) entry which is preliminary data.</text>
</comment>
<proteinExistence type="predicted"/>